<sequence>MELVQQYWSAYWSFVLQTLDSLGVQPEYQFLCAVVITFVFAMFVLKVLRSIFGGSSHASSHYHPRSGFSDHGWHAMENARRAHQNAADNAQRAHQNAVRIHQNMMHRH</sequence>
<dbReference type="AlphaFoldDB" id="A0A8J3IBM1"/>
<evidence type="ECO:0000313" key="2">
    <source>
        <dbReference type="EMBL" id="GHO49084.1"/>
    </source>
</evidence>
<comment type="caution">
    <text evidence="2">The sequence shown here is derived from an EMBL/GenBank/DDBJ whole genome shotgun (WGS) entry which is preliminary data.</text>
</comment>
<evidence type="ECO:0000313" key="3">
    <source>
        <dbReference type="Proteomes" id="UP000612362"/>
    </source>
</evidence>
<reference evidence="2" key="1">
    <citation type="submission" date="2020-10" db="EMBL/GenBank/DDBJ databases">
        <title>Taxonomic study of unclassified bacteria belonging to the class Ktedonobacteria.</title>
        <authorList>
            <person name="Yabe S."/>
            <person name="Wang C.M."/>
            <person name="Zheng Y."/>
            <person name="Sakai Y."/>
            <person name="Cavaletti L."/>
            <person name="Monciardini P."/>
            <person name="Donadio S."/>
        </authorList>
    </citation>
    <scope>NUCLEOTIDE SEQUENCE</scope>
    <source>
        <strain evidence="2">SOSP1-1</strain>
    </source>
</reference>
<keyword evidence="1" id="KW-0472">Membrane</keyword>
<dbReference type="Proteomes" id="UP000612362">
    <property type="component" value="Unassembled WGS sequence"/>
</dbReference>
<feature type="transmembrane region" description="Helical" evidence="1">
    <location>
        <begin position="28"/>
        <end position="48"/>
    </location>
</feature>
<evidence type="ECO:0000256" key="1">
    <source>
        <dbReference type="SAM" id="Phobius"/>
    </source>
</evidence>
<keyword evidence="1" id="KW-0812">Transmembrane</keyword>
<accession>A0A8J3IBM1</accession>
<dbReference type="RefSeq" id="WP_220198198.1">
    <property type="nucleotide sequence ID" value="NZ_BNJF01000004.1"/>
</dbReference>
<keyword evidence="3" id="KW-1185">Reference proteome</keyword>
<organism evidence="2 3">
    <name type="scientific">Ktedonospora formicarum</name>
    <dbReference type="NCBI Taxonomy" id="2778364"/>
    <lineage>
        <taxon>Bacteria</taxon>
        <taxon>Bacillati</taxon>
        <taxon>Chloroflexota</taxon>
        <taxon>Ktedonobacteria</taxon>
        <taxon>Ktedonobacterales</taxon>
        <taxon>Ktedonobacteraceae</taxon>
        <taxon>Ktedonospora</taxon>
    </lineage>
</organism>
<gene>
    <name evidence="2" type="ORF">KSX_72470</name>
</gene>
<dbReference type="EMBL" id="BNJF01000004">
    <property type="protein sequence ID" value="GHO49084.1"/>
    <property type="molecule type" value="Genomic_DNA"/>
</dbReference>
<proteinExistence type="predicted"/>
<name>A0A8J3IBM1_9CHLR</name>
<keyword evidence="1" id="KW-1133">Transmembrane helix</keyword>
<protein>
    <submittedName>
        <fullName evidence="2">Uncharacterized protein</fullName>
    </submittedName>
</protein>